<feature type="binding site" evidence="10">
    <location>
        <position position="60"/>
    </location>
    <ligand>
        <name>Mg(2+)</name>
        <dbReference type="ChEBI" id="CHEBI:18420"/>
    </ligand>
</feature>
<feature type="binding site" evidence="10">
    <location>
        <position position="62"/>
    </location>
    <ligand>
        <name>Mg(2+)</name>
        <dbReference type="ChEBI" id="CHEBI:18420"/>
    </ligand>
</feature>
<dbReference type="SUPFAM" id="SSF81631">
    <property type="entry name" value="PAP/OAS1 substrate-binding domain"/>
    <property type="match status" value="1"/>
</dbReference>
<comment type="caution">
    <text evidence="14">The sequence shown here is derived from an EMBL/GenBank/DDBJ whole genome shotgun (WGS) entry which is preliminary data.</text>
</comment>
<evidence type="ECO:0000259" key="13">
    <source>
        <dbReference type="Pfam" id="PF21133"/>
    </source>
</evidence>
<dbReference type="CDD" id="cd05400">
    <property type="entry name" value="NT_2-5OAS_ClassI-CCAase"/>
    <property type="match status" value="1"/>
</dbReference>
<evidence type="ECO:0000256" key="5">
    <source>
        <dbReference type="ARBA" id="ARBA00022741"/>
    </source>
</evidence>
<feature type="binding site" evidence="10">
    <location>
        <position position="51"/>
    </location>
    <ligand>
        <name>CTP</name>
        <dbReference type="ChEBI" id="CHEBI:37563"/>
    </ligand>
</feature>
<dbReference type="InterPro" id="IPR002934">
    <property type="entry name" value="Polymerase_NTP_transf_dom"/>
</dbReference>
<feature type="binding site" evidence="10">
    <location>
        <position position="156"/>
    </location>
    <ligand>
        <name>ATP</name>
        <dbReference type="ChEBI" id="CHEBI:30616"/>
    </ligand>
</feature>
<feature type="binding site" evidence="10">
    <location>
        <position position="113"/>
    </location>
    <ligand>
        <name>Mg(2+)</name>
        <dbReference type="ChEBI" id="CHEBI:18420"/>
    </ligand>
</feature>
<gene>
    <name evidence="10 14" type="primary">cca</name>
    <name evidence="14" type="ORF">J4215_01395</name>
</gene>
<name>A0A8T4L8Y2_9ARCH</name>
<evidence type="ECO:0000256" key="3">
    <source>
        <dbReference type="ARBA" id="ARBA00022695"/>
    </source>
</evidence>
<reference evidence="14" key="1">
    <citation type="submission" date="2021-03" db="EMBL/GenBank/DDBJ databases">
        <authorList>
            <person name="Jaffe A."/>
        </authorList>
    </citation>
    <scope>NUCLEOTIDE SEQUENCE</scope>
    <source>
        <strain evidence="14">RIFCSPLOWO2_01_FULL_AR10_48_17</strain>
    </source>
</reference>
<dbReference type="PANTHER" id="PTHR39643:SF1">
    <property type="entry name" value="CCA-ADDING ENZYME"/>
    <property type="match status" value="1"/>
</dbReference>
<keyword evidence="7 10" id="KW-0067">ATP-binding</keyword>
<feature type="binding site" evidence="10">
    <location>
        <position position="48"/>
    </location>
    <ligand>
        <name>CTP</name>
        <dbReference type="ChEBI" id="CHEBI:37563"/>
    </ligand>
</feature>
<dbReference type="EMBL" id="JAGVWC010000008">
    <property type="protein sequence ID" value="MBS3061220.1"/>
    <property type="molecule type" value="Genomic_DNA"/>
</dbReference>
<reference evidence="14" key="2">
    <citation type="submission" date="2021-05" db="EMBL/GenBank/DDBJ databases">
        <title>Protein family content uncovers lineage relationships and bacterial pathway maintenance mechanisms in DPANN archaea.</title>
        <authorList>
            <person name="Castelle C.J."/>
            <person name="Meheust R."/>
            <person name="Jaffe A.L."/>
            <person name="Seitz K."/>
            <person name="Gong X."/>
            <person name="Baker B.J."/>
            <person name="Banfield J.F."/>
        </authorList>
    </citation>
    <scope>NUCLEOTIDE SEQUENCE</scope>
    <source>
        <strain evidence="14">RIFCSPLOWO2_01_FULL_AR10_48_17</strain>
    </source>
</reference>
<dbReference type="Pfam" id="PF09249">
    <property type="entry name" value="tRNA_NucTransf2"/>
    <property type="match status" value="1"/>
</dbReference>
<dbReference type="Gene3D" id="3.30.70.1550">
    <property type="entry name" value="Archaeal tRNA CCA-adding enzyme catalytic domain"/>
    <property type="match status" value="1"/>
</dbReference>
<dbReference type="GO" id="GO:0000287">
    <property type="term" value="F:magnesium ion binding"/>
    <property type="evidence" value="ECO:0007669"/>
    <property type="project" value="UniProtKB-UniRule"/>
</dbReference>
<feature type="domain" description="tRNA nucleotidyltransferase substrate binding" evidence="12">
    <location>
        <begin position="151"/>
        <end position="266"/>
    </location>
</feature>
<dbReference type="GO" id="GO:0000049">
    <property type="term" value="F:tRNA binding"/>
    <property type="evidence" value="ECO:0007669"/>
    <property type="project" value="UniProtKB-UniRule"/>
</dbReference>
<evidence type="ECO:0000256" key="7">
    <source>
        <dbReference type="ARBA" id="ARBA00022840"/>
    </source>
</evidence>
<evidence type="ECO:0000256" key="6">
    <source>
        <dbReference type="ARBA" id="ARBA00022800"/>
    </source>
</evidence>
<evidence type="ECO:0000313" key="14">
    <source>
        <dbReference type="EMBL" id="MBS3061220.1"/>
    </source>
</evidence>
<evidence type="ECO:0000256" key="1">
    <source>
        <dbReference type="ARBA" id="ARBA00022679"/>
    </source>
</evidence>
<keyword evidence="8 10" id="KW-0460">Magnesium</keyword>
<comment type="miscellaneous">
    <text evidence="10">A single active site specifically recognizes both ATP and CTP and is responsible for their addition.</text>
</comment>
<feature type="binding site" evidence="10">
    <location>
        <position position="51"/>
    </location>
    <ligand>
        <name>ATP</name>
        <dbReference type="ChEBI" id="CHEBI:30616"/>
    </ligand>
</feature>
<feature type="binding site" evidence="10">
    <location>
        <position position="165"/>
    </location>
    <ligand>
        <name>ATP</name>
        <dbReference type="ChEBI" id="CHEBI:30616"/>
    </ligand>
</feature>
<feature type="binding site" evidence="10">
    <location>
        <position position="165"/>
    </location>
    <ligand>
        <name>CTP</name>
        <dbReference type="ChEBI" id="CHEBI:37563"/>
    </ligand>
</feature>
<feature type="binding site" evidence="10">
    <location>
        <position position="136"/>
    </location>
    <ligand>
        <name>ATP</name>
        <dbReference type="ChEBI" id="CHEBI:30616"/>
    </ligand>
</feature>
<proteinExistence type="inferred from homology"/>
<evidence type="ECO:0000256" key="8">
    <source>
        <dbReference type="ARBA" id="ARBA00022842"/>
    </source>
</evidence>
<accession>A0A8T4L8Y2</accession>
<dbReference type="InterPro" id="IPR015329">
    <property type="entry name" value="tRNA_NucTransf2"/>
</dbReference>
<dbReference type="PANTHER" id="PTHR39643">
    <property type="entry name" value="CCA-ADDING ENZYME"/>
    <property type="match status" value="1"/>
</dbReference>
<dbReference type="InterPro" id="IPR048833">
    <property type="entry name" value="CAA_C"/>
</dbReference>
<evidence type="ECO:0000256" key="9">
    <source>
        <dbReference type="ARBA" id="ARBA00022884"/>
    </source>
</evidence>
<feature type="domain" description="Polymerase nucleotidyl transferase" evidence="11">
    <location>
        <begin position="30"/>
        <end position="136"/>
    </location>
</feature>
<dbReference type="GO" id="GO:0004810">
    <property type="term" value="F:CCA tRNA nucleotidyltransferase activity"/>
    <property type="evidence" value="ECO:0007669"/>
    <property type="project" value="UniProtKB-UniRule"/>
</dbReference>
<keyword evidence="1 10" id="KW-0808">Transferase</keyword>
<evidence type="ECO:0000259" key="11">
    <source>
        <dbReference type="Pfam" id="PF01909"/>
    </source>
</evidence>
<keyword evidence="5 10" id="KW-0547">Nucleotide-binding</keyword>
<evidence type="ECO:0000256" key="10">
    <source>
        <dbReference type="HAMAP-Rule" id="MF_01264"/>
    </source>
</evidence>
<dbReference type="Pfam" id="PF01909">
    <property type="entry name" value="NTP_transf_2"/>
    <property type="match status" value="1"/>
</dbReference>
<comment type="similarity">
    <text evidence="10">Belongs to the tRNA nucleotidyltransferase/poly(A) polymerase family. Archaeal CCA-adding enzyme subfamily.</text>
</comment>
<dbReference type="GO" id="GO:0001680">
    <property type="term" value="P:tRNA 3'-terminal CCA addition"/>
    <property type="evidence" value="ECO:0007669"/>
    <property type="project" value="UniProtKB-UniRule"/>
</dbReference>
<dbReference type="AlphaFoldDB" id="A0A8T4L8Y2"/>
<keyword evidence="3 10" id="KW-0548">Nucleotidyltransferase</keyword>
<dbReference type="InterPro" id="IPR006116">
    <property type="entry name" value="NT_2-5OAS_ClassI-CCAase"/>
</dbReference>
<dbReference type="SUPFAM" id="SSF55003">
    <property type="entry name" value="PAP/Archaeal CCA-adding enzyme, C-terminal domain"/>
    <property type="match status" value="1"/>
</dbReference>
<keyword evidence="6 10" id="KW-0692">RNA repair</keyword>
<dbReference type="Gene3D" id="3.30.70.590">
    <property type="entry name" value="Poly(A) polymerase predicted RNA binding domain"/>
    <property type="match status" value="1"/>
</dbReference>
<evidence type="ECO:0000256" key="2">
    <source>
        <dbReference type="ARBA" id="ARBA00022694"/>
    </source>
</evidence>
<feature type="binding site" evidence="10">
    <location>
        <position position="136"/>
    </location>
    <ligand>
        <name>CTP</name>
        <dbReference type="ChEBI" id="CHEBI:37563"/>
    </ligand>
</feature>
<sequence length="458" mass="53230">MKKLLQTVLARITPAKEELASEKKIIAELLAKIRKIEGKHVRVAVYGSVGRQTQLANDKDIDLFVLFPKKLSRDEFESEGLRIAKTALKGHPWQEAYSEHPYIKSEYKGYEIEIIPAYAVKHTGEKKSAVDRTPFHHSYLEKKMNQKQKSEVRLLKRFLKGIGCYGADVKNQAFSGYATELLIVKYGSFEKTIRNVSQWKPPIVIDLTKYWKTEELKKKFPLDTLILIDPTDKDRNVTAAVSSQQIERFVRATGAFLKKPRIEFFFPNEPRPFTATELQREIRKQHVTGIAMGYPTGTHYDIFWGQWKRVHHRIENELTKNGFEIKKTAVYSNETDSSTMLFSLKTLELPSTEWRIGPPVTDTVHVQRFLLAHKKEIKRKKEQNHRIAIEIPRKIKKTETLFKTQLNTIKTEEKDAVKTAAKNAKILSEKTILLKYANNKDFRVFATQFLRKKEPWEN</sequence>
<dbReference type="InterPro" id="IPR043519">
    <property type="entry name" value="NT_sf"/>
</dbReference>
<dbReference type="HAMAP" id="MF_01264">
    <property type="entry name" value="CCA_arch"/>
    <property type="match status" value="1"/>
</dbReference>
<dbReference type="Gene3D" id="1.10.1410.30">
    <property type="entry name" value="CCA tRNA nucleotidyltransferase, domain 2"/>
    <property type="match status" value="1"/>
</dbReference>
<dbReference type="Pfam" id="PF21133">
    <property type="entry name" value="CAA_C"/>
    <property type="match status" value="1"/>
</dbReference>
<dbReference type="InterPro" id="IPR011068">
    <property type="entry name" value="NuclTrfase_I-like_C"/>
</dbReference>
<dbReference type="EC" id="2.7.7.72" evidence="10"/>
<dbReference type="GO" id="GO:0005524">
    <property type="term" value="F:ATP binding"/>
    <property type="evidence" value="ECO:0007669"/>
    <property type="project" value="UniProtKB-UniRule"/>
</dbReference>
<dbReference type="NCBIfam" id="TIGR03671">
    <property type="entry name" value="cca_archaeal"/>
    <property type="match status" value="1"/>
</dbReference>
<dbReference type="InterPro" id="IPR042090">
    <property type="entry name" value="CCA_tRNA_nucleotrans_2"/>
</dbReference>
<dbReference type="InterPro" id="IPR008229">
    <property type="entry name" value="CCA-adding_arc"/>
</dbReference>
<dbReference type="Proteomes" id="UP000675968">
    <property type="component" value="Unassembled WGS sequence"/>
</dbReference>
<feature type="domain" description="CCA-adding enzyme C-terminal" evidence="13">
    <location>
        <begin position="301"/>
        <end position="413"/>
    </location>
</feature>
<feature type="binding site" evidence="10">
    <location>
        <position position="48"/>
    </location>
    <ligand>
        <name>ATP</name>
        <dbReference type="ChEBI" id="CHEBI:30616"/>
    </ligand>
</feature>
<dbReference type="SUPFAM" id="SSF81301">
    <property type="entry name" value="Nucleotidyltransferase"/>
    <property type="match status" value="1"/>
</dbReference>
<organism evidence="14 15">
    <name type="scientific">Candidatus Iainarchaeum sp</name>
    <dbReference type="NCBI Taxonomy" id="3101447"/>
    <lineage>
        <taxon>Archaea</taxon>
        <taxon>Candidatus Iainarchaeota</taxon>
        <taxon>Candidatus Iainarchaeia</taxon>
        <taxon>Candidatus Iainarchaeales</taxon>
        <taxon>Candidatus Iainarchaeaceae</taxon>
        <taxon>Candidatus Iainarchaeum</taxon>
    </lineage>
</organism>
<comment type="subunit">
    <text evidence="10">Homodimer.</text>
</comment>
<evidence type="ECO:0000256" key="4">
    <source>
        <dbReference type="ARBA" id="ARBA00022723"/>
    </source>
</evidence>
<keyword evidence="2 10" id="KW-0819">tRNA processing</keyword>
<feature type="binding site" evidence="10">
    <location>
        <position position="156"/>
    </location>
    <ligand>
        <name>CTP</name>
        <dbReference type="ChEBI" id="CHEBI:37563"/>
    </ligand>
</feature>
<dbReference type="GO" id="GO:0042245">
    <property type="term" value="P:RNA repair"/>
    <property type="evidence" value="ECO:0007669"/>
    <property type="project" value="UniProtKB-KW"/>
</dbReference>
<dbReference type="PIRSF" id="PIRSF005335">
    <property type="entry name" value="CCA_arch"/>
    <property type="match status" value="1"/>
</dbReference>
<protein>
    <recommendedName>
        <fullName evidence="10">CCA-adding enzyme</fullName>
        <ecNumber evidence="10">2.7.7.72</ecNumber>
    </recommendedName>
    <alternativeName>
        <fullName evidence="10">CCA tRNA nucleotidyltransferase</fullName>
    </alternativeName>
    <alternativeName>
        <fullName evidence="10">tRNA CCA-pyrophosphorylase</fullName>
    </alternativeName>
    <alternativeName>
        <fullName evidence="10">tRNA adenylyl-/cytidylyl- transferase</fullName>
    </alternativeName>
    <alternativeName>
        <fullName evidence="10">tRNA nucleotidyltransferase</fullName>
    </alternativeName>
    <alternativeName>
        <fullName evidence="10">tRNA-NT</fullName>
    </alternativeName>
</protein>
<evidence type="ECO:0000259" key="12">
    <source>
        <dbReference type="Pfam" id="PF09249"/>
    </source>
</evidence>
<comment type="cofactor">
    <cofactor evidence="10">
        <name>Mg(2+)</name>
        <dbReference type="ChEBI" id="CHEBI:18420"/>
    </cofactor>
</comment>
<comment type="function">
    <text evidence="10">Catalyzes the addition and repair of the essential 3'-terminal CCA sequence in tRNAs without using a nucleic acid template. Adds these three nucleotides in the order of C, C, and A to the tRNA nucleotide-73, using CTP and ATP as substrates and producing inorganic pyrophosphate. tRNA 3'-terminal CCA addition is required both for tRNA processing and repair. Also involved in tRNA surveillance by mediating tandem CCA addition to generate a CCACCA at the 3' terminus of unstable tRNAs. While stable tRNAs receive only 3'-terminal CCA, unstable tRNAs are marked with CCACCA and rapidly degraded.</text>
</comment>
<keyword evidence="9 10" id="KW-0694">RNA-binding</keyword>
<dbReference type="Gene3D" id="3.30.460.10">
    <property type="entry name" value="Beta Polymerase, domain 2"/>
    <property type="match status" value="1"/>
</dbReference>
<evidence type="ECO:0000313" key="15">
    <source>
        <dbReference type="Proteomes" id="UP000675968"/>
    </source>
</evidence>
<comment type="catalytic activity">
    <reaction evidence="10">
        <text>a tRNA precursor + 2 CTP + ATP = a tRNA with a 3' CCA end + 3 diphosphate</text>
        <dbReference type="Rhea" id="RHEA:14433"/>
        <dbReference type="Rhea" id="RHEA-COMP:10465"/>
        <dbReference type="Rhea" id="RHEA-COMP:10468"/>
        <dbReference type="ChEBI" id="CHEBI:30616"/>
        <dbReference type="ChEBI" id="CHEBI:33019"/>
        <dbReference type="ChEBI" id="CHEBI:37563"/>
        <dbReference type="ChEBI" id="CHEBI:74896"/>
        <dbReference type="ChEBI" id="CHEBI:83071"/>
        <dbReference type="EC" id="2.7.7.72"/>
    </reaction>
</comment>
<keyword evidence="4 10" id="KW-0479">Metal-binding</keyword>
<comment type="catalytic activity">
    <reaction evidence="10">
        <text>a tRNA with a 3' CCA end + 2 CTP + ATP = a tRNA with a 3' CCACCA end + 3 diphosphate</text>
        <dbReference type="Rhea" id="RHEA:76235"/>
        <dbReference type="Rhea" id="RHEA-COMP:10468"/>
        <dbReference type="Rhea" id="RHEA-COMP:18655"/>
        <dbReference type="ChEBI" id="CHEBI:30616"/>
        <dbReference type="ChEBI" id="CHEBI:33019"/>
        <dbReference type="ChEBI" id="CHEBI:37563"/>
        <dbReference type="ChEBI" id="CHEBI:83071"/>
        <dbReference type="ChEBI" id="CHEBI:195187"/>
    </reaction>
</comment>